<evidence type="ECO:0000259" key="1">
    <source>
        <dbReference type="Pfam" id="PF07583"/>
    </source>
</evidence>
<dbReference type="Proteomes" id="UP000316304">
    <property type="component" value="Unassembled WGS sequence"/>
</dbReference>
<dbReference type="InterPro" id="IPR022655">
    <property type="entry name" value="DUF1553"/>
</dbReference>
<dbReference type="EMBL" id="SJPT01000003">
    <property type="protein sequence ID" value="TWU23930.1"/>
    <property type="molecule type" value="Genomic_DNA"/>
</dbReference>
<organism evidence="4 5">
    <name type="scientific">Novipirellula galeiformis</name>
    <dbReference type="NCBI Taxonomy" id="2528004"/>
    <lineage>
        <taxon>Bacteria</taxon>
        <taxon>Pseudomonadati</taxon>
        <taxon>Planctomycetota</taxon>
        <taxon>Planctomycetia</taxon>
        <taxon>Pirellulales</taxon>
        <taxon>Pirellulaceae</taxon>
        <taxon>Novipirellula</taxon>
    </lineage>
</organism>
<dbReference type="PANTHER" id="PTHR35889:SF3">
    <property type="entry name" value="F-BOX DOMAIN-CONTAINING PROTEIN"/>
    <property type="match status" value="1"/>
</dbReference>
<feature type="domain" description="Cytochrome C Planctomycete-type" evidence="3">
    <location>
        <begin position="73"/>
        <end position="130"/>
    </location>
</feature>
<evidence type="ECO:0000313" key="5">
    <source>
        <dbReference type="Proteomes" id="UP000316304"/>
    </source>
</evidence>
<dbReference type="InterPro" id="IPR011444">
    <property type="entry name" value="DUF1549"/>
</dbReference>
<evidence type="ECO:0000259" key="2">
    <source>
        <dbReference type="Pfam" id="PF07587"/>
    </source>
</evidence>
<dbReference type="Pfam" id="PF07583">
    <property type="entry name" value="PSCyt2"/>
    <property type="match status" value="1"/>
</dbReference>
<proteinExistence type="predicted"/>
<keyword evidence="5" id="KW-1185">Reference proteome</keyword>
<reference evidence="4 5" key="1">
    <citation type="submission" date="2019-02" db="EMBL/GenBank/DDBJ databases">
        <title>Deep-cultivation of Planctomycetes and their phenomic and genomic characterization uncovers novel biology.</title>
        <authorList>
            <person name="Wiegand S."/>
            <person name="Jogler M."/>
            <person name="Boedeker C."/>
            <person name="Pinto D."/>
            <person name="Vollmers J."/>
            <person name="Rivas-Marin E."/>
            <person name="Kohn T."/>
            <person name="Peeters S.H."/>
            <person name="Heuer A."/>
            <person name="Rast P."/>
            <person name="Oberbeckmann S."/>
            <person name="Bunk B."/>
            <person name="Jeske O."/>
            <person name="Meyerdierks A."/>
            <person name="Storesund J.E."/>
            <person name="Kallscheuer N."/>
            <person name="Luecker S."/>
            <person name="Lage O.M."/>
            <person name="Pohl T."/>
            <person name="Merkel B.J."/>
            <person name="Hornburger P."/>
            <person name="Mueller R.-W."/>
            <person name="Bruemmer F."/>
            <person name="Labrenz M."/>
            <person name="Spormann A.M."/>
            <person name="Op Den Camp H."/>
            <person name="Overmann J."/>
            <person name="Amann R."/>
            <person name="Jetten M.S.M."/>
            <person name="Mascher T."/>
            <person name="Medema M.H."/>
            <person name="Devos D.P."/>
            <person name="Kaster A.-K."/>
            <person name="Ovreas L."/>
            <person name="Rohde M."/>
            <person name="Galperin M.Y."/>
            <person name="Jogler C."/>
        </authorList>
    </citation>
    <scope>NUCLEOTIDE SEQUENCE [LARGE SCALE GENOMIC DNA]</scope>
    <source>
        <strain evidence="4 5">Pla52o</strain>
    </source>
</reference>
<dbReference type="AlphaFoldDB" id="A0A5C6CGY7"/>
<evidence type="ECO:0000259" key="3">
    <source>
        <dbReference type="Pfam" id="PF07635"/>
    </source>
</evidence>
<protein>
    <submittedName>
        <fullName evidence="4">Planctomycete cytochrome C</fullName>
    </submittedName>
</protein>
<evidence type="ECO:0000313" key="4">
    <source>
        <dbReference type="EMBL" id="TWU23930.1"/>
    </source>
</evidence>
<gene>
    <name evidence="4" type="ORF">Pla52o_18530</name>
</gene>
<feature type="domain" description="DUF1549" evidence="1">
    <location>
        <begin position="200"/>
        <end position="411"/>
    </location>
</feature>
<dbReference type="PANTHER" id="PTHR35889">
    <property type="entry name" value="CYCLOINULO-OLIGOSACCHARIDE FRUCTANOTRANSFERASE-RELATED"/>
    <property type="match status" value="1"/>
</dbReference>
<dbReference type="Pfam" id="PF07635">
    <property type="entry name" value="PSCyt1"/>
    <property type="match status" value="1"/>
</dbReference>
<sequence length="912" mass="102050">MRYHYIGFEDLFLSSTRASIMFRSATCASLTLLCWFLVCWPDGSANLGATETLTQSQRDFFEAKIRPVLVKECYGCHSTQTGNAKGGLRLDTKELAEMGGNSGAAIVPGDLDESLLYNAITHQDFVMPPKRKLSENVIADFRTWIEMGAPDPRITAPSVLKTQISDEDIEQAKAEFWAYKLPQKSAAPAVQHAQWSRTVVDPFILAKLEASGMKPAADAEPQQILRRLCFDLIGLPPSLEQLEYFEKHYHDDPDNAIAYVVDRLLEKPQFGERWGRHWLDVVRYAESNGREVNMTFPHAWRYRDYVIDAFNEDKPYDRFLKEQLAGDLLPADSDAQWAENLIATGFLAIGPKSLAEQNQTQFTADLIDEQIDTTTRAMLGTSVACARCHDHKFDPIPQTDYYALAGIFHNTIAYYGTPASKYGNIRGAQNRHSSNLLRLPVEDPNEFDRRFSTKELATLNAELEETIEALVEYRRNRRQNAASNNVSVQNFVRLQSKAEALSSILGGVDKAGNPNSYCMGVQAVEQPRDVRVLVRGEVAQPAQIVPRGFPRVLSEQAPAIPAQSSGRLELAQWIASRDNPLTARVMVNRIWQHLIGHGIVRSPENFGATGQPPTHPELLDTLAIEFMDSGWSVKSMVRLVATSRVYRISTRFDQAHFEQDPDNEQYWRATPRRLDAEALRDAMLFASGNLDLQRPRGSEVAKVGYMRVRDGNLFNPASLLTAQGVGRDAIGMNRIGTAGVMNDGPMNNGPMMGRPGMLRPMMEQALANRRSGGDRLDMTAATFRSIYMPIVRGQEPRALKVFDFAEPSMIVGARESSSTPNQSLFMMNNSFVLNQSDALAKRVLLSSPHRDEQIKMLFRTLYSRDPYPSEVAAIESFAEQFQVAGHESVRATKTLSAICQSLLASAEFRYLD</sequence>
<dbReference type="InterPro" id="IPR011429">
    <property type="entry name" value="Cyt_c_Planctomycete-type"/>
</dbReference>
<comment type="caution">
    <text evidence="4">The sequence shown here is derived from an EMBL/GenBank/DDBJ whole genome shotgun (WGS) entry which is preliminary data.</text>
</comment>
<name>A0A5C6CGY7_9BACT</name>
<dbReference type="Pfam" id="PF07587">
    <property type="entry name" value="PSD1"/>
    <property type="match status" value="1"/>
</dbReference>
<accession>A0A5C6CGY7</accession>
<feature type="domain" description="DUF1553" evidence="2">
    <location>
        <begin position="566"/>
        <end position="877"/>
    </location>
</feature>